<gene>
    <name evidence="1" type="ORF">Tci_030573</name>
</gene>
<comment type="caution">
    <text evidence="1">The sequence shown here is derived from an EMBL/GenBank/DDBJ whole genome shotgun (WGS) entry which is preliminary data.</text>
</comment>
<accession>A0A6L2LEC7</accession>
<sequence>MVPYETFACGCGAGDVVLRESYKPITRASGKLLWMWIFFIERGTSSSTDQFSWSFIDSKLFSRTFNTSKLFSRIFNTSKLFFGIFKKCRVLKLQALA</sequence>
<dbReference type="EMBL" id="BKCJ010004028">
    <property type="protein sequence ID" value="GEU58595.1"/>
    <property type="molecule type" value="Genomic_DNA"/>
</dbReference>
<protein>
    <submittedName>
        <fullName evidence="1">Uncharacterized protein</fullName>
    </submittedName>
</protein>
<reference evidence="1" key="1">
    <citation type="journal article" date="2019" name="Sci. Rep.">
        <title>Draft genome of Tanacetum cinerariifolium, the natural source of mosquito coil.</title>
        <authorList>
            <person name="Yamashiro T."/>
            <person name="Shiraishi A."/>
            <person name="Satake H."/>
            <person name="Nakayama K."/>
        </authorList>
    </citation>
    <scope>NUCLEOTIDE SEQUENCE</scope>
</reference>
<name>A0A6L2LEC7_TANCI</name>
<organism evidence="1">
    <name type="scientific">Tanacetum cinerariifolium</name>
    <name type="common">Dalmatian daisy</name>
    <name type="synonym">Chrysanthemum cinerariifolium</name>
    <dbReference type="NCBI Taxonomy" id="118510"/>
    <lineage>
        <taxon>Eukaryota</taxon>
        <taxon>Viridiplantae</taxon>
        <taxon>Streptophyta</taxon>
        <taxon>Embryophyta</taxon>
        <taxon>Tracheophyta</taxon>
        <taxon>Spermatophyta</taxon>
        <taxon>Magnoliopsida</taxon>
        <taxon>eudicotyledons</taxon>
        <taxon>Gunneridae</taxon>
        <taxon>Pentapetalae</taxon>
        <taxon>asterids</taxon>
        <taxon>campanulids</taxon>
        <taxon>Asterales</taxon>
        <taxon>Asteraceae</taxon>
        <taxon>Asteroideae</taxon>
        <taxon>Anthemideae</taxon>
        <taxon>Anthemidinae</taxon>
        <taxon>Tanacetum</taxon>
    </lineage>
</organism>
<proteinExistence type="predicted"/>
<evidence type="ECO:0000313" key="1">
    <source>
        <dbReference type="EMBL" id="GEU58595.1"/>
    </source>
</evidence>
<dbReference type="AlphaFoldDB" id="A0A6L2LEC7"/>